<comment type="caution">
    <text evidence="2">The sequence shown here is derived from an EMBL/GenBank/DDBJ whole genome shotgun (WGS) entry which is preliminary data.</text>
</comment>
<accession>A0A6G0ZA39</accession>
<sequence length="113" mass="12861">MSFDIVKAYDMAWRLRILDKLNKIIAKGNILNIIVNFLKHRTFEVKTSRTLSDTFVREHLVSQGSTISVTLFLFAINDISEGITLPNIPLLLYADDFTILCCSTNINSIQQIL</sequence>
<evidence type="ECO:0000313" key="3">
    <source>
        <dbReference type="Proteomes" id="UP000478052"/>
    </source>
</evidence>
<keyword evidence="3" id="KW-1185">Reference proteome</keyword>
<protein>
    <recommendedName>
        <fullName evidence="1">Reverse transcriptase domain-containing protein</fullName>
    </recommendedName>
</protein>
<evidence type="ECO:0000313" key="2">
    <source>
        <dbReference type="EMBL" id="KAF0767226.1"/>
    </source>
</evidence>
<dbReference type="InterPro" id="IPR000477">
    <property type="entry name" value="RT_dom"/>
</dbReference>
<organism evidence="2 3">
    <name type="scientific">Aphis craccivora</name>
    <name type="common">Cowpea aphid</name>
    <dbReference type="NCBI Taxonomy" id="307492"/>
    <lineage>
        <taxon>Eukaryota</taxon>
        <taxon>Metazoa</taxon>
        <taxon>Ecdysozoa</taxon>
        <taxon>Arthropoda</taxon>
        <taxon>Hexapoda</taxon>
        <taxon>Insecta</taxon>
        <taxon>Pterygota</taxon>
        <taxon>Neoptera</taxon>
        <taxon>Paraneoptera</taxon>
        <taxon>Hemiptera</taxon>
        <taxon>Sternorrhyncha</taxon>
        <taxon>Aphidomorpha</taxon>
        <taxon>Aphidoidea</taxon>
        <taxon>Aphididae</taxon>
        <taxon>Aphidini</taxon>
        <taxon>Aphis</taxon>
        <taxon>Aphis</taxon>
    </lineage>
</organism>
<gene>
    <name evidence="2" type="ORF">FWK35_00001720</name>
</gene>
<reference evidence="2 3" key="1">
    <citation type="submission" date="2019-08" db="EMBL/GenBank/DDBJ databases">
        <title>Whole genome of Aphis craccivora.</title>
        <authorList>
            <person name="Voronova N.V."/>
            <person name="Shulinski R.S."/>
            <person name="Bandarenka Y.V."/>
            <person name="Zhorov D.G."/>
            <person name="Warner D."/>
        </authorList>
    </citation>
    <scope>NUCLEOTIDE SEQUENCE [LARGE SCALE GENOMIC DNA]</scope>
    <source>
        <strain evidence="2">180601</strain>
        <tissue evidence="2">Whole Body</tissue>
    </source>
</reference>
<dbReference type="OrthoDB" id="6628643at2759"/>
<dbReference type="AlphaFoldDB" id="A0A6G0ZA39"/>
<name>A0A6G0ZA39_APHCR</name>
<feature type="domain" description="Reverse transcriptase" evidence="1">
    <location>
        <begin position="1"/>
        <end position="113"/>
    </location>
</feature>
<dbReference type="PROSITE" id="PS50878">
    <property type="entry name" value="RT_POL"/>
    <property type="match status" value="1"/>
</dbReference>
<dbReference type="EMBL" id="VUJU01001018">
    <property type="protein sequence ID" value="KAF0767226.1"/>
    <property type="molecule type" value="Genomic_DNA"/>
</dbReference>
<evidence type="ECO:0000259" key="1">
    <source>
        <dbReference type="PROSITE" id="PS50878"/>
    </source>
</evidence>
<dbReference type="Proteomes" id="UP000478052">
    <property type="component" value="Unassembled WGS sequence"/>
</dbReference>
<dbReference type="Pfam" id="PF00078">
    <property type="entry name" value="RVT_1"/>
    <property type="match status" value="1"/>
</dbReference>
<proteinExistence type="predicted"/>